<dbReference type="InterPro" id="IPR041049">
    <property type="entry name" value="DUF5615"/>
</dbReference>
<dbReference type="Proteomes" id="UP001245285">
    <property type="component" value="Unassembled WGS sequence"/>
</dbReference>
<dbReference type="RefSeq" id="WP_311494177.1">
    <property type="nucleotide sequence ID" value="NZ_JAVRHO010000005.1"/>
</dbReference>
<proteinExistence type="predicted"/>
<protein>
    <submittedName>
        <fullName evidence="2">DUF5615 family PIN-like protein</fullName>
    </submittedName>
</protein>
<feature type="domain" description="DUF5615" evidence="1">
    <location>
        <begin position="1"/>
        <end position="106"/>
    </location>
</feature>
<comment type="caution">
    <text evidence="2">The sequence shown here is derived from an EMBL/GenBank/DDBJ whole genome shotgun (WGS) entry which is preliminary data.</text>
</comment>
<dbReference type="Pfam" id="PF18480">
    <property type="entry name" value="DUF5615"/>
    <property type="match status" value="1"/>
</dbReference>
<evidence type="ECO:0000313" key="3">
    <source>
        <dbReference type="Proteomes" id="UP001245285"/>
    </source>
</evidence>
<sequence length="122" mass="14001">MKFLLDVHISYKIANYLKSKGFEAIHVNEILDKWNTKDQDICFYADENDLIVITKDVDFKNSHLIGNTPRKLVKVNLGNMATSTLIKIISTNIEAIERLNVKGKFLVELDLDTVTFITKEDK</sequence>
<organism evidence="2 3">
    <name type="scientific">Autumnicola lenta</name>
    <dbReference type="NCBI Taxonomy" id="3075593"/>
    <lineage>
        <taxon>Bacteria</taxon>
        <taxon>Pseudomonadati</taxon>
        <taxon>Bacteroidota</taxon>
        <taxon>Flavobacteriia</taxon>
        <taxon>Flavobacteriales</taxon>
        <taxon>Flavobacteriaceae</taxon>
        <taxon>Autumnicola</taxon>
    </lineage>
</organism>
<accession>A0ABU3CI11</accession>
<keyword evidence="3" id="KW-1185">Reference proteome</keyword>
<name>A0ABU3CI11_9FLAO</name>
<evidence type="ECO:0000313" key="2">
    <source>
        <dbReference type="EMBL" id="MDT0645990.1"/>
    </source>
</evidence>
<reference evidence="2 3" key="1">
    <citation type="submission" date="2023-09" db="EMBL/GenBank/DDBJ databases">
        <authorList>
            <person name="Rey-Velasco X."/>
        </authorList>
    </citation>
    <scope>NUCLEOTIDE SEQUENCE [LARGE SCALE GENOMIC DNA]</scope>
    <source>
        <strain evidence="2 3">F260</strain>
    </source>
</reference>
<evidence type="ECO:0000259" key="1">
    <source>
        <dbReference type="Pfam" id="PF18480"/>
    </source>
</evidence>
<gene>
    <name evidence="2" type="ORF">RM545_04750</name>
</gene>
<dbReference type="EMBL" id="JAVRHO010000005">
    <property type="protein sequence ID" value="MDT0645990.1"/>
    <property type="molecule type" value="Genomic_DNA"/>
</dbReference>